<organism evidence="4 5">
    <name type="scientific">Moniliophthora roreri (strain MCA 2997)</name>
    <name type="common">Cocoa frosty pod rot fungus</name>
    <name type="synonym">Crinipellis roreri</name>
    <dbReference type="NCBI Taxonomy" id="1381753"/>
    <lineage>
        <taxon>Eukaryota</taxon>
        <taxon>Fungi</taxon>
        <taxon>Dikarya</taxon>
        <taxon>Basidiomycota</taxon>
        <taxon>Agaricomycotina</taxon>
        <taxon>Agaricomycetes</taxon>
        <taxon>Agaricomycetidae</taxon>
        <taxon>Agaricales</taxon>
        <taxon>Marasmiineae</taxon>
        <taxon>Marasmiaceae</taxon>
        <taxon>Moniliophthora</taxon>
    </lineage>
</organism>
<dbReference type="KEGG" id="mrr:Moror_836"/>
<keyword evidence="2" id="KW-0812">Transmembrane</keyword>
<evidence type="ECO:0000256" key="3">
    <source>
        <dbReference type="SAM" id="SignalP"/>
    </source>
</evidence>
<reference evidence="4 5" key="1">
    <citation type="journal article" date="2014" name="BMC Genomics">
        <title>Genome and secretome analysis of the hemibiotrophic fungal pathogen, Moniliophthora roreri, which causes frosty pod rot disease of cacao: mechanisms of the biotrophic and necrotrophic phases.</title>
        <authorList>
            <person name="Meinhardt L.W."/>
            <person name="Costa G.G.L."/>
            <person name="Thomazella D.P.T."/>
            <person name="Teixeira P.J.P.L."/>
            <person name="Carazzolle M.F."/>
            <person name="Schuster S.C."/>
            <person name="Carlson J.E."/>
            <person name="Guiltinan M.J."/>
            <person name="Mieczkowski P."/>
            <person name="Farmer A."/>
            <person name="Ramaraj T."/>
            <person name="Crozier J."/>
            <person name="Davis R.E."/>
            <person name="Shao J."/>
            <person name="Melnick R.L."/>
            <person name="Pereira G.A.G."/>
            <person name="Bailey B.A."/>
        </authorList>
    </citation>
    <scope>NUCLEOTIDE SEQUENCE [LARGE SCALE GENOMIC DNA]</scope>
    <source>
        <strain evidence="4 5">MCA 2997</strain>
    </source>
</reference>
<accession>V2XAL8</accession>
<feature type="signal peptide" evidence="3">
    <location>
        <begin position="1"/>
        <end position="21"/>
    </location>
</feature>
<feature type="region of interest" description="Disordered" evidence="1">
    <location>
        <begin position="155"/>
        <end position="202"/>
    </location>
</feature>
<feature type="region of interest" description="Disordered" evidence="1">
    <location>
        <begin position="234"/>
        <end position="260"/>
    </location>
</feature>
<dbReference type="OrthoDB" id="3362711at2759"/>
<protein>
    <submittedName>
        <fullName evidence="4">Uncharacterized protein</fullName>
    </submittedName>
</protein>
<keyword evidence="2" id="KW-1133">Transmembrane helix</keyword>
<dbReference type="EMBL" id="AWSO01000507">
    <property type="protein sequence ID" value="ESK89851.1"/>
    <property type="molecule type" value="Genomic_DNA"/>
</dbReference>
<feature type="chain" id="PRO_5004713649" evidence="3">
    <location>
        <begin position="22"/>
        <end position="260"/>
    </location>
</feature>
<keyword evidence="5" id="KW-1185">Reference proteome</keyword>
<sequence length="260" mass="26933">MIPRIASPVLFLASLLPLAATQETDATCVLASSQWSFNSANQSPCSVASSLLGVCSGGSYDVKGLPEGSKYLGPSIDGANQCQCSTVTYSLISACALCQNRTISSWTEWSGNCPSVFISTYPSPIPQGTLVPGWAYLDVKTAGFFDEDDAKKNANATESTAIPIPSSTSSVATSTTSSAEPAQTSSPDDITAEQATRGERRSDTIGSAVVGALVGLIVIVGIIAGLYVRKQRRKKAAQPNNHPTDADGSSVEKDSAMGVV</sequence>
<dbReference type="CDD" id="cd12087">
    <property type="entry name" value="TM_EGFR-like"/>
    <property type="match status" value="1"/>
</dbReference>
<dbReference type="Proteomes" id="UP000017559">
    <property type="component" value="Unassembled WGS sequence"/>
</dbReference>
<comment type="caution">
    <text evidence="4">The sequence shown here is derived from an EMBL/GenBank/DDBJ whole genome shotgun (WGS) entry which is preliminary data.</text>
</comment>
<keyword evidence="3" id="KW-0732">Signal</keyword>
<proteinExistence type="predicted"/>
<evidence type="ECO:0000256" key="2">
    <source>
        <dbReference type="SAM" id="Phobius"/>
    </source>
</evidence>
<feature type="compositionally biased region" description="Basic and acidic residues" evidence="1">
    <location>
        <begin position="250"/>
        <end position="260"/>
    </location>
</feature>
<feature type="transmembrane region" description="Helical" evidence="2">
    <location>
        <begin position="205"/>
        <end position="228"/>
    </location>
</feature>
<feature type="compositionally biased region" description="Low complexity" evidence="1">
    <location>
        <begin position="157"/>
        <end position="187"/>
    </location>
</feature>
<dbReference type="AlphaFoldDB" id="V2XAL8"/>
<dbReference type="HOGENOM" id="CLU_053888_1_1_1"/>
<evidence type="ECO:0000313" key="4">
    <source>
        <dbReference type="EMBL" id="ESK89851.1"/>
    </source>
</evidence>
<gene>
    <name evidence="4" type="ORF">Moror_836</name>
</gene>
<evidence type="ECO:0000256" key="1">
    <source>
        <dbReference type="SAM" id="MobiDB-lite"/>
    </source>
</evidence>
<keyword evidence="2" id="KW-0472">Membrane</keyword>
<evidence type="ECO:0000313" key="5">
    <source>
        <dbReference type="Proteomes" id="UP000017559"/>
    </source>
</evidence>
<name>V2XAL8_MONRO</name>